<dbReference type="FunFam" id="3.30.505.10:FF:000003">
    <property type="entry name" value="Signal transducer and activator of transcription"/>
    <property type="match status" value="1"/>
</dbReference>
<dbReference type="Gene3D" id="3.30.505.10">
    <property type="entry name" value="SH2 domain"/>
    <property type="match status" value="1"/>
</dbReference>
<dbReference type="InterPro" id="IPR015988">
    <property type="entry name" value="STAT_TF_CC"/>
</dbReference>
<dbReference type="Pfam" id="PF02864">
    <property type="entry name" value="STAT_bind"/>
    <property type="match status" value="1"/>
</dbReference>
<dbReference type="InterPro" id="IPR035856">
    <property type="entry name" value="STAT4_SH2"/>
</dbReference>
<dbReference type="SUPFAM" id="SSF48092">
    <property type="entry name" value="Transcription factor STAT-4 N-domain"/>
    <property type="match status" value="1"/>
</dbReference>
<evidence type="ECO:0000256" key="4">
    <source>
        <dbReference type="ARBA" id="ARBA00022490"/>
    </source>
</evidence>
<dbReference type="InterPro" id="IPR001217">
    <property type="entry name" value="STAT"/>
</dbReference>
<dbReference type="PROSITE" id="PS50001">
    <property type="entry name" value="SH2"/>
    <property type="match status" value="1"/>
</dbReference>
<dbReference type="GO" id="GO:0003700">
    <property type="term" value="F:DNA-binding transcription factor activity"/>
    <property type="evidence" value="ECO:0007669"/>
    <property type="project" value="InterPro"/>
</dbReference>
<dbReference type="InterPro" id="IPR048988">
    <property type="entry name" value="STAT_linker"/>
</dbReference>
<dbReference type="FunFam" id="1.10.532.10:FF:000001">
    <property type="entry name" value="Signal transducer and activator of transcription"/>
    <property type="match status" value="1"/>
</dbReference>
<dbReference type="CDD" id="cd10375">
    <property type="entry name" value="SH2_STAT4"/>
    <property type="match status" value="1"/>
</dbReference>
<name>A0A8C3GQR5_CAIMO</name>
<dbReference type="GO" id="GO:0005737">
    <property type="term" value="C:cytoplasm"/>
    <property type="evidence" value="ECO:0007669"/>
    <property type="project" value="UniProtKB-SubCell"/>
</dbReference>
<dbReference type="FunFam" id="1.10.238.10:FF:000012">
    <property type="entry name" value="Signal transducer and activator of transcription"/>
    <property type="match status" value="1"/>
</dbReference>
<dbReference type="InterPro" id="IPR013800">
    <property type="entry name" value="STAT_TF_alpha"/>
</dbReference>
<evidence type="ECO:0000313" key="16">
    <source>
        <dbReference type="Ensembl" id="ENSCMMP00000026978.1"/>
    </source>
</evidence>
<evidence type="ECO:0000256" key="10">
    <source>
        <dbReference type="ARBA" id="ARBA00023159"/>
    </source>
</evidence>
<proteinExistence type="inferred from homology"/>
<evidence type="ECO:0000256" key="2">
    <source>
        <dbReference type="ARBA" id="ARBA00004496"/>
    </source>
</evidence>
<dbReference type="Pfam" id="PF01017">
    <property type="entry name" value="STAT_alpha"/>
    <property type="match status" value="1"/>
</dbReference>
<keyword evidence="11 14" id="KW-0804">Transcription</keyword>
<dbReference type="InterPro" id="IPR012345">
    <property type="entry name" value="STAT_TF_DNA-bd_N"/>
</dbReference>
<dbReference type="Gene3D" id="1.10.238.10">
    <property type="entry name" value="EF-hand"/>
    <property type="match status" value="1"/>
</dbReference>
<dbReference type="InterPro" id="IPR013801">
    <property type="entry name" value="STAT_TF_DNA-bd"/>
</dbReference>
<keyword evidence="10 14" id="KW-0010">Activator</keyword>
<dbReference type="InterPro" id="IPR036535">
    <property type="entry name" value="STAT_N_sf"/>
</dbReference>
<feature type="domain" description="SH2" evidence="15">
    <location>
        <begin position="531"/>
        <end position="633"/>
    </location>
</feature>
<dbReference type="Pfam" id="PF21354">
    <property type="entry name" value="STAT_linker"/>
    <property type="match status" value="1"/>
</dbReference>
<keyword evidence="17" id="KW-1185">Reference proteome</keyword>
<protein>
    <recommendedName>
        <fullName evidence="14">Signal transducer and activator of transcription</fullName>
    </recommendedName>
</protein>
<dbReference type="Ensembl" id="ENSCMMT00000029452.1">
    <property type="protein sequence ID" value="ENSCMMP00000026978.1"/>
    <property type="gene ID" value="ENSCMMG00000016547.1"/>
</dbReference>
<dbReference type="Pfam" id="PF02865">
    <property type="entry name" value="STAT_int"/>
    <property type="match status" value="1"/>
</dbReference>
<dbReference type="Proteomes" id="UP000694556">
    <property type="component" value="Chromosome 7"/>
</dbReference>
<dbReference type="FunFam" id="1.20.1050.20:FF:000001">
    <property type="entry name" value="Signal transducer and activator of transcription"/>
    <property type="match status" value="1"/>
</dbReference>
<dbReference type="Pfam" id="PF00017">
    <property type="entry name" value="SH2"/>
    <property type="match status" value="1"/>
</dbReference>
<reference evidence="16" key="3">
    <citation type="submission" date="2025-09" db="UniProtKB">
        <authorList>
            <consortium name="Ensembl"/>
        </authorList>
    </citation>
    <scope>IDENTIFICATION</scope>
</reference>
<dbReference type="InterPro" id="IPR046991">
    <property type="entry name" value="STAT4_CC"/>
</dbReference>
<evidence type="ECO:0000256" key="14">
    <source>
        <dbReference type="RuleBase" id="RU046415"/>
    </source>
</evidence>
<dbReference type="InterPro" id="IPR036860">
    <property type="entry name" value="SH2_dom_sf"/>
</dbReference>
<dbReference type="PANTHER" id="PTHR11801">
    <property type="entry name" value="SIGNAL TRANSDUCER AND ACTIVATOR OF TRANSCRIPTION"/>
    <property type="match status" value="1"/>
</dbReference>
<dbReference type="GO" id="GO:0019221">
    <property type="term" value="P:cytokine-mediated signaling pathway"/>
    <property type="evidence" value="ECO:0007669"/>
    <property type="project" value="UniProtKB-ARBA"/>
</dbReference>
<organism evidence="16 17">
    <name type="scientific">Cairina moschata</name>
    <name type="common">Muscovy duck</name>
    <dbReference type="NCBI Taxonomy" id="8855"/>
    <lineage>
        <taxon>Eukaryota</taxon>
        <taxon>Metazoa</taxon>
        <taxon>Chordata</taxon>
        <taxon>Craniata</taxon>
        <taxon>Vertebrata</taxon>
        <taxon>Euteleostomi</taxon>
        <taxon>Archelosauria</taxon>
        <taxon>Archosauria</taxon>
        <taxon>Dinosauria</taxon>
        <taxon>Saurischia</taxon>
        <taxon>Theropoda</taxon>
        <taxon>Coelurosauria</taxon>
        <taxon>Aves</taxon>
        <taxon>Neognathae</taxon>
        <taxon>Galloanserae</taxon>
        <taxon>Anseriformes</taxon>
        <taxon>Anatidae</taxon>
        <taxon>Anatinae</taxon>
        <taxon>Cairina</taxon>
    </lineage>
</organism>
<dbReference type="SUPFAM" id="SSF49417">
    <property type="entry name" value="p53-like transcription factors"/>
    <property type="match status" value="1"/>
</dbReference>
<evidence type="ECO:0000256" key="9">
    <source>
        <dbReference type="ARBA" id="ARBA00023125"/>
    </source>
</evidence>
<keyword evidence="7 13" id="KW-0727">SH2 domain</keyword>
<dbReference type="GO" id="GO:0005634">
    <property type="term" value="C:nucleus"/>
    <property type="evidence" value="ECO:0007669"/>
    <property type="project" value="UniProtKB-SubCell"/>
</dbReference>
<evidence type="ECO:0000256" key="5">
    <source>
        <dbReference type="ARBA" id="ARBA00022553"/>
    </source>
</evidence>
<keyword evidence="6" id="KW-0007">Acetylation</keyword>
<keyword evidence="8 14" id="KW-0805">Transcription regulation</keyword>
<keyword evidence="4 14" id="KW-0963">Cytoplasm</keyword>
<dbReference type="InterPro" id="IPR000980">
    <property type="entry name" value="SH2"/>
</dbReference>
<reference evidence="16" key="1">
    <citation type="submission" date="2018-09" db="EMBL/GenBank/DDBJ databases">
        <title>Common duck and Muscovy duck high density SNP chip.</title>
        <authorList>
            <person name="Vignal A."/>
            <person name="Thebault N."/>
            <person name="Warren W.C."/>
        </authorList>
    </citation>
    <scope>NUCLEOTIDE SEQUENCE [LARGE SCALE GENOMIC DNA]</scope>
</reference>
<dbReference type="SUPFAM" id="SSF55550">
    <property type="entry name" value="SH2 domain"/>
    <property type="match status" value="1"/>
</dbReference>
<dbReference type="CDD" id="cd16854">
    <property type="entry name" value="STAT4_CCD"/>
    <property type="match status" value="1"/>
</dbReference>
<keyword evidence="9 14" id="KW-0238">DNA-binding</keyword>
<evidence type="ECO:0000256" key="11">
    <source>
        <dbReference type="ARBA" id="ARBA00023163"/>
    </source>
</evidence>
<evidence type="ECO:0000313" key="17">
    <source>
        <dbReference type="Proteomes" id="UP000694556"/>
    </source>
</evidence>
<evidence type="ECO:0000256" key="6">
    <source>
        <dbReference type="ARBA" id="ARBA00022990"/>
    </source>
</evidence>
<sequence>MSQWSQVQQLEIKFLEQVDQFYDDNFPMEIRHLLAQWIESQDWEAASNNEAMAMILLQNLLIQVDEQLDRVSQEKNLLLIHNLKRIRKLLQGKYHGNPMHIAVIISNCLREERRILAAASMPVQGPLEKSLQNSVVSERQRNVEHKVSAIKNSAQMTDQDVKYLEDLQEEFDFRYKTIQSLEQSDKNSALIKQEMLALQAMLNTLDYKRKEVLSKIGRVIHEIDMLMSNMLTEELLDWKRRQQIACIGGPLHGGLDQLQNCFTLLAESLFQVRRQLEKLDELLTRLTYDGDPIPVQRPQLLEKVNFLLYNLFRKFFGLEYSPLHFLVKATIDNNRRFVLCGTHVKAMNMDESANGSLSVEFRHLVTCICSFIIYLFSQGPHMVTEELHSISFETQVCLYGLTINLETSSLPVVMISNVSQLPNAWASIIWYNLSTNDPQNLSFFNNPPAATLSQLLEVLSWQFSSYVGRGLNSEQLNMLAEKLMGQQVSYNDYQLSWAKFCKEHLPGKSFTFWVWLEAILDLIKKHILPLWIDGYVMGFVSKEKERILLKDKTPGTFLLRFSESNLGGITFTWVDQLENGEVTFHSVEPYNKGRLAALPFADILRDYKVIMADNVPENPLKYLYPDIPKDKAFGKHYSCQPNEVSKPSDGGVKGYVPSVFIPVSKILNDSTDPHSPSDLLPMSPSVYAVLREHLSPTVIETAVRCKHFHS</sequence>
<evidence type="ECO:0000256" key="1">
    <source>
        <dbReference type="ARBA" id="ARBA00004123"/>
    </source>
</evidence>
<comment type="similarity">
    <text evidence="3 14">Belongs to the transcription factor STAT family.</text>
</comment>
<dbReference type="AlphaFoldDB" id="A0A8C3GQR5"/>
<accession>A0A8C3GQR5</accession>
<keyword evidence="5 14" id="KW-0597">Phosphoprotein</keyword>
<evidence type="ECO:0000256" key="12">
    <source>
        <dbReference type="ARBA" id="ARBA00023242"/>
    </source>
</evidence>
<dbReference type="GO" id="GO:0003677">
    <property type="term" value="F:DNA binding"/>
    <property type="evidence" value="ECO:0007669"/>
    <property type="project" value="UniProtKB-KW"/>
</dbReference>
<evidence type="ECO:0000259" key="15">
    <source>
        <dbReference type="PROSITE" id="PS50001"/>
    </source>
</evidence>
<dbReference type="Gene3D" id="2.60.40.630">
    <property type="entry name" value="STAT transcription factor, DNA-binding domain"/>
    <property type="match status" value="1"/>
</dbReference>
<dbReference type="InterPro" id="IPR008967">
    <property type="entry name" value="p53-like_TF_DNA-bd_sf"/>
</dbReference>
<evidence type="ECO:0000256" key="8">
    <source>
        <dbReference type="ARBA" id="ARBA00023015"/>
    </source>
</evidence>
<evidence type="ECO:0000256" key="7">
    <source>
        <dbReference type="ARBA" id="ARBA00022999"/>
    </source>
</evidence>
<dbReference type="SMART" id="SM00964">
    <property type="entry name" value="STAT_int"/>
    <property type="match status" value="1"/>
</dbReference>
<dbReference type="Gene3D" id="1.10.532.10">
    <property type="entry name" value="STAT transcription factor, N-terminal domain"/>
    <property type="match status" value="1"/>
</dbReference>
<comment type="subcellular location">
    <subcellularLocation>
        <location evidence="2 14">Cytoplasm</location>
    </subcellularLocation>
    <subcellularLocation>
        <location evidence="1 14">Nucleus</location>
    </subcellularLocation>
</comment>
<keyword evidence="12 14" id="KW-0539">Nucleus</keyword>
<dbReference type="InterPro" id="IPR013799">
    <property type="entry name" value="STAT_TF_prot_interaction"/>
</dbReference>
<dbReference type="SUPFAM" id="SSF47655">
    <property type="entry name" value="STAT"/>
    <property type="match status" value="1"/>
</dbReference>
<evidence type="ECO:0000256" key="13">
    <source>
        <dbReference type="PROSITE-ProRule" id="PRU00191"/>
    </source>
</evidence>
<dbReference type="Gene3D" id="1.20.1050.20">
    <property type="entry name" value="STAT transcription factor, all-alpha domain"/>
    <property type="match status" value="1"/>
</dbReference>
<reference evidence="16" key="2">
    <citation type="submission" date="2025-08" db="UniProtKB">
        <authorList>
            <consortium name="Ensembl"/>
        </authorList>
    </citation>
    <scope>IDENTIFICATION</scope>
</reference>
<evidence type="ECO:0000256" key="3">
    <source>
        <dbReference type="ARBA" id="ARBA00005586"/>
    </source>
</evidence>